<evidence type="ECO:0000256" key="1">
    <source>
        <dbReference type="SAM" id="MobiDB-lite"/>
    </source>
</evidence>
<feature type="non-terminal residue" evidence="2">
    <location>
        <position position="150"/>
    </location>
</feature>
<protein>
    <submittedName>
        <fullName evidence="2">Uncharacterized protein</fullName>
    </submittedName>
</protein>
<dbReference type="EMBL" id="SNRW01003712">
    <property type="protein sequence ID" value="KAA6389106.1"/>
    <property type="molecule type" value="Genomic_DNA"/>
</dbReference>
<organism evidence="2 3">
    <name type="scientific">Streblomastix strix</name>
    <dbReference type="NCBI Taxonomy" id="222440"/>
    <lineage>
        <taxon>Eukaryota</taxon>
        <taxon>Metamonada</taxon>
        <taxon>Preaxostyla</taxon>
        <taxon>Oxymonadida</taxon>
        <taxon>Streblomastigidae</taxon>
        <taxon>Streblomastix</taxon>
    </lineage>
</organism>
<feature type="compositionally biased region" description="Polar residues" evidence="1">
    <location>
        <begin position="96"/>
        <end position="106"/>
    </location>
</feature>
<dbReference type="AlphaFoldDB" id="A0A5J4W3G1"/>
<name>A0A5J4W3G1_9EUKA</name>
<evidence type="ECO:0000313" key="2">
    <source>
        <dbReference type="EMBL" id="KAA6389106.1"/>
    </source>
</evidence>
<feature type="region of interest" description="Disordered" evidence="1">
    <location>
        <begin position="96"/>
        <end position="124"/>
    </location>
</feature>
<dbReference type="Proteomes" id="UP000324800">
    <property type="component" value="Unassembled WGS sequence"/>
</dbReference>
<reference evidence="2 3" key="1">
    <citation type="submission" date="2019-03" db="EMBL/GenBank/DDBJ databases">
        <title>Single cell metagenomics reveals metabolic interactions within the superorganism composed of flagellate Streblomastix strix and complex community of Bacteroidetes bacteria on its surface.</title>
        <authorList>
            <person name="Treitli S.C."/>
            <person name="Kolisko M."/>
            <person name="Husnik F."/>
            <person name="Keeling P."/>
            <person name="Hampl V."/>
        </authorList>
    </citation>
    <scope>NUCLEOTIDE SEQUENCE [LARGE SCALE GENOMIC DNA]</scope>
    <source>
        <strain evidence="2">ST1C</strain>
    </source>
</reference>
<proteinExistence type="predicted"/>
<gene>
    <name evidence="2" type="ORF">EZS28_015363</name>
</gene>
<sequence>MRYDLNAEKRGLDVHIRYNIGFQPHQSQPTITTISDFPNTRNQLYISEDAVWDKYRAIHICENSTTNDREGERERLNINTELCGRYNTIQQQLEPNIKGSNVNNNSIRRDGMDNKSKQEQTGSQEINNISRMGLEHGINDAINNQTNEET</sequence>
<accession>A0A5J4W3G1</accession>
<comment type="caution">
    <text evidence="2">The sequence shown here is derived from an EMBL/GenBank/DDBJ whole genome shotgun (WGS) entry which is preliminary data.</text>
</comment>
<evidence type="ECO:0000313" key="3">
    <source>
        <dbReference type="Proteomes" id="UP000324800"/>
    </source>
</evidence>
<feature type="compositionally biased region" description="Basic and acidic residues" evidence="1">
    <location>
        <begin position="107"/>
        <end position="118"/>
    </location>
</feature>